<dbReference type="InterPro" id="IPR045063">
    <property type="entry name" value="Dynamin_N"/>
</dbReference>
<evidence type="ECO:0000313" key="4">
    <source>
        <dbReference type="Proteomes" id="UP000282002"/>
    </source>
</evidence>
<sequence>MPMTRKPRIAIMGEFSSGKSTLCNVLMGARPLLEKVTATQLPPVWLSYGPDDAYTMGLDGVAYDLDVADLVNVSLETTEHVRIFMKSDILRYCDLIDMPGISDPSMSPEVWERMAHLADGVLWCTHATQAWRQSESGVWSTFPAEMRKNSLLLITRFDKILGDKDKAKVQKRVVSEVDGLFADVFPVSLLKAMTAGEDETKWIDSGAQAFASALFDLVHRLIDEGFPEPGEEAMPPITPDPADPGESGKSLIARSFERLTVIRNTPVIKVMPRRVAAGERLLRTERPTEETGPAVVSFSDRALNAGAEPRAAGRSQGQ</sequence>
<accession>A0A3S8U6H8</accession>
<proteinExistence type="predicted"/>
<dbReference type="Proteomes" id="UP000282002">
    <property type="component" value="Chromosome"/>
</dbReference>
<dbReference type="RefSeq" id="WP_125325406.1">
    <property type="nucleotide sequence ID" value="NZ_CP034328.1"/>
</dbReference>
<protein>
    <recommendedName>
        <fullName evidence="2">Dynamin N-terminal domain-containing protein</fullName>
    </recommendedName>
</protein>
<name>A0A3S8U6H8_9RHOB</name>
<feature type="domain" description="Dynamin N-terminal" evidence="2">
    <location>
        <begin position="9"/>
        <end position="136"/>
    </location>
</feature>
<reference evidence="3 4" key="1">
    <citation type="submission" date="2018-12" db="EMBL/GenBank/DDBJ databases">
        <title>Complete genome sequencing of Tabrizicola sp. K13M18.</title>
        <authorList>
            <person name="Bae J.-W."/>
        </authorList>
    </citation>
    <scope>NUCLEOTIDE SEQUENCE [LARGE SCALE GENOMIC DNA]</scope>
    <source>
        <strain evidence="3 4">K13M18</strain>
    </source>
</reference>
<gene>
    <name evidence="3" type="ORF">EI545_10380</name>
</gene>
<dbReference type="Gene3D" id="3.40.50.300">
    <property type="entry name" value="P-loop containing nucleotide triphosphate hydrolases"/>
    <property type="match status" value="1"/>
</dbReference>
<dbReference type="SUPFAM" id="SSF52540">
    <property type="entry name" value="P-loop containing nucleoside triphosphate hydrolases"/>
    <property type="match status" value="1"/>
</dbReference>
<feature type="region of interest" description="Disordered" evidence="1">
    <location>
        <begin position="283"/>
        <end position="318"/>
    </location>
</feature>
<feature type="region of interest" description="Disordered" evidence="1">
    <location>
        <begin position="228"/>
        <end position="249"/>
    </location>
</feature>
<dbReference type="AlphaFoldDB" id="A0A3S8U6H8"/>
<evidence type="ECO:0000256" key="1">
    <source>
        <dbReference type="SAM" id="MobiDB-lite"/>
    </source>
</evidence>
<dbReference type="KEGG" id="taw:EI545_10380"/>
<dbReference type="OrthoDB" id="5477114at2"/>
<dbReference type="Pfam" id="PF00350">
    <property type="entry name" value="Dynamin_N"/>
    <property type="match status" value="1"/>
</dbReference>
<evidence type="ECO:0000259" key="2">
    <source>
        <dbReference type="Pfam" id="PF00350"/>
    </source>
</evidence>
<organism evidence="3 4">
    <name type="scientific">Tabrizicola piscis</name>
    <dbReference type="NCBI Taxonomy" id="2494374"/>
    <lineage>
        <taxon>Bacteria</taxon>
        <taxon>Pseudomonadati</taxon>
        <taxon>Pseudomonadota</taxon>
        <taxon>Alphaproteobacteria</taxon>
        <taxon>Rhodobacterales</taxon>
        <taxon>Paracoccaceae</taxon>
        <taxon>Tabrizicola</taxon>
    </lineage>
</organism>
<keyword evidence="4" id="KW-1185">Reference proteome</keyword>
<dbReference type="EMBL" id="CP034328">
    <property type="protein sequence ID" value="AZL59211.1"/>
    <property type="molecule type" value="Genomic_DNA"/>
</dbReference>
<dbReference type="InterPro" id="IPR027417">
    <property type="entry name" value="P-loop_NTPase"/>
</dbReference>
<evidence type="ECO:0000313" key="3">
    <source>
        <dbReference type="EMBL" id="AZL59211.1"/>
    </source>
</evidence>